<dbReference type="InterPro" id="IPR052336">
    <property type="entry name" value="MlaD_Phospholipid_Transporter"/>
</dbReference>
<dbReference type="GO" id="GO:0005576">
    <property type="term" value="C:extracellular region"/>
    <property type="evidence" value="ECO:0007669"/>
    <property type="project" value="TreeGrafter"/>
</dbReference>
<evidence type="ECO:0000259" key="2">
    <source>
        <dbReference type="Pfam" id="PF11887"/>
    </source>
</evidence>
<dbReference type="AlphaFoldDB" id="A0A0N9HZA1"/>
<dbReference type="NCBIfam" id="TIGR00996">
    <property type="entry name" value="Mtu_fam_mce"/>
    <property type="match status" value="1"/>
</dbReference>
<dbReference type="RefSeq" id="WP_054294526.1">
    <property type="nucleotide sequence ID" value="NZ_CP012752.1"/>
</dbReference>
<dbReference type="Proteomes" id="UP000063699">
    <property type="component" value="Chromosome"/>
</dbReference>
<accession>A0A0N9HZA1</accession>
<protein>
    <submittedName>
        <fullName evidence="3">ABC transporter substrate-binding protein</fullName>
    </submittedName>
</protein>
<dbReference type="InterPro" id="IPR024516">
    <property type="entry name" value="Mce_C"/>
</dbReference>
<dbReference type="Pfam" id="PF02470">
    <property type="entry name" value="MlaD"/>
    <property type="match status" value="1"/>
</dbReference>
<dbReference type="GO" id="GO:0051701">
    <property type="term" value="P:biological process involved in interaction with host"/>
    <property type="evidence" value="ECO:0007669"/>
    <property type="project" value="TreeGrafter"/>
</dbReference>
<evidence type="ECO:0000259" key="1">
    <source>
        <dbReference type="Pfam" id="PF02470"/>
    </source>
</evidence>
<feature type="domain" description="Mce/MlaD" evidence="1">
    <location>
        <begin position="38"/>
        <end position="111"/>
    </location>
</feature>
<name>A0A0N9HZA1_9PSEU</name>
<evidence type="ECO:0000313" key="4">
    <source>
        <dbReference type="Proteomes" id="UP000063699"/>
    </source>
</evidence>
<feature type="domain" description="Mammalian cell entry C-terminal" evidence="2">
    <location>
        <begin position="117"/>
        <end position="295"/>
    </location>
</feature>
<dbReference type="STRING" id="860235.AOZ06_42435"/>
<reference evidence="3 4" key="1">
    <citation type="submission" date="2015-07" db="EMBL/GenBank/DDBJ databases">
        <title>Genome sequencing of Kibdelosporangium phytohabitans.</title>
        <authorList>
            <person name="Qin S."/>
            <person name="Xing K."/>
        </authorList>
    </citation>
    <scope>NUCLEOTIDE SEQUENCE [LARGE SCALE GENOMIC DNA]</scope>
    <source>
        <strain evidence="3 4">KLBMP1111</strain>
    </source>
</reference>
<evidence type="ECO:0000313" key="3">
    <source>
        <dbReference type="EMBL" id="ALG12634.1"/>
    </source>
</evidence>
<dbReference type="OrthoDB" id="338143at2"/>
<dbReference type="PANTHER" id="PTHR33371:SF17">
    <property type="entry name" value="MCE-FAMILY PROTEIN MCE1B"/>
    <property type="match status" value="1"/>
</dbReference>
<keyword evidence="4" id="KW-1185">Reference proteome</keyword>
<dbReference type="KEGG" id="kphy:AOZ06_42435"/>
<organism evidence="3 4">
    <name type="scientific">Kibdelosporangium phytohabitans</name>
    <dbReference type="NCBI Taxonomy" id="860235"/>
    <lineage>
        <taxon>Bacteria</taxon>
        <taxon>Bacillati</taxon>
        <taxon>Actinomycetota</taxon>
        <taxon>Actinomycetes</taxon>
        <taxon>Pseudonocardiales</taxon>
        <taxon>Pseudonocardiaceae</taxon>
        <taxon>Kibdelosporangium</taxon>
    </lineage>
</organism>
<dbReference type="InterPro" id="IPR005693">
    <property type="entry name" value="Mce"/>
</dbReference>
<proteinExistence type="predicted"/>
<gene>
    <name evidence="3" type="ORF">AOZ06_42435</name>
</gene>
<dbReference type="InterPro" id="IPR003399">
    <property type="entry name" value="Mce/MlaD"/>
</dbReference>
<dbReference type="EMBL" id="CP012752">
    <property type="protein sequence ID" value="ALG12634.1"/>
    <property type="molecule type" value="Genomic_DNA"/>
</dbReference>
<sequence>MRNITGPIIKMAVFAVVTVTLTALLGATIANSNFGSTSAYRARFADASGLKAGDDVRILGVKVGTVDSLSVVEDKYAEVRFDIDAGRRLPASATATIKYRNLVGQRYLALGTGTGSSELLAPGGTIPVDRTRPALNLTVLFNGFQPLFQALKPEDVNKLAFEIIQVLQGEGGTVDAILRHTATLTSTIAGRDKVIGDLVDNLNNVLGAVNGRTDQVSDLILSLQQLVSGLSADRQPIGEAVSALGALTDTTAGLVQQARPSLKQDIGLLGTLSETLNKQEPLLDGMLKGLEHRADTFTRTVSYGSWLNFYLCRMSGTVGISGLNLNMALLPVPTTQMPERCGQ</sequence>
<dbReference type="Pfam" id="PF11887">
    <property type="entry name" value="Mce4_CUP1"/>
    <property type="match status" value="1"/>
</dbReference>
<dbReference type="PANTHER" id="PTHR33371">
    <property type="entry name" value="INTERMEMBRANE PHOSPHOLIPID TRANSPORT SYSTEM BINDING PROTEIN MLAD-RELATED"/>
    <property type="match status" value="1"/>
</dbReference>